<gene>
    <name evidence="3" type="ORF">BOTBODRAFT_169057</name>
</gene>
<dbReference type="EMBL" id="KL198016">
    <property type="protein sequence ID" value="KDQ21872.1"/>
    <property type="molecule type" value="Genomic_DNA"/>
</dbReference>
<dbReference type="STRING" id="930990.A0A067NCQ2"/>
<keyword evidence="2" id="KW-0812">Transmembrane</keyword>
<feature type="transmembrane region" description="Helical" evidence="2">
    <location>
        <begin position="90"/>
        <end position="110"/>
    </location>
</feature>
<evidence type="ECO:0008006" key="5">
    <source>
        <dbReference type="Google" id="ProtNLM"/>
    </source>
</evidence>
<proteinExistence type="predicted"/>
<evidence type="ECO:0000313" key="4">
    <source>
        <dbReference type="Proteomes" id="UP000027195"/>
    </source>
</evidence>
<dbReference type="PANTHER" id="PTHR35519:SF2">
    <property type="entry name" value="PH DOMAIN PROTEIN"/>
    <property type="match status" value="1"/>
</dbReference>
<dbReference type="HOGENOM" id="CLU_098390_0_0_1"/>
<keyword evidence="2" id="KW-1133">Transmembrane helix</keyword>
<evidence type="ECO:0000313" key="3">
    <source>
        <dbReference type="EMBL" id="KDQ21872.1"/>
    </source>
</evidence>
<dbReference type="InParanoid" id="A0A067NCQ2"/>
<dbReference type="PANTHER" id="PTHR35519">
    <property type="entry name" value="MEMBRANE PROTEINS"/>
    <property type="match status" value="1"/>
</dbReference>
<evidence type="ECO:0000256" key="1">
    <source>
        <dbReference type="SAM" id="MobiDB-lite"/>
    </source>
</evidence>
<name>A0A067NCQ2_BOTB1</name>
<dbReference type="Proteomes" id="UP000027195">
    <property type="component" value="Unassembled WGS sequence"/>
</dbReference>
<keyword evidence="2" id="KW-0472">Membrane</keyword>
<dbReference type="Pfam" id="PF13430">
    <property type="entry name" value="DUF4112"/>
    <property type="match status" value="1"/>
</dbReference>
<dbReference type="AlphaFoldDB" id="A0A067NCQ2"/>
<reference evidence="4" key="1">
    <citation type="journal article" date="2014" name="Proc. Natl. Acad. Sci. U.S.A.">
        <title>Extensive sampling of basidiomycete genomes demonstrates inadequacy of the white-rot/brown-rot paradigm for wood decay fungi.</title>
        <authorList>
            <person name="Riley R."/>
            <person name="Salamov A.A."/>
            <person name="Brown D.W."/>
            <person name="Nagy L.G."/>
            <person name="Floudas D."/>
            <person name="Held B.W."/>
            <person name="Levasseur A."/>
            <person name="Lombard V."/>
            <person name="Morin E."/>
            <person name="Otillar R."/>
            <person name="Lindquist E.A."/>
            <person name="Sun H."/>
            <person name="LaButti K.M."/>
            <person name="Schmutz J."/>
            <person name="Jabbour D."/>
            <person name="Luo H."/>
            <person name="Baker S.E."/>
            <person name="Pisabarro A.G."/>
            <person name="Walton J.D."/>
            <person name="Blanchette R.A."/>
            <person name="Henrissat B."/>
            <person name="Martin F."/>
            <person name="Cullen D."/>
            <person name="Hibbett D.S."/>
            <person name="Grigoriev I.V."/>
        </authorList>
    </citation>
    <scope>NUCLEOTIDE SEQUENCE [LARGE SCALE GENOMIC DNA]</scope>
    <source>
        <strain evidence="4">FD-172 SS1</strain>
    </source>
</reference>
<protein>
    <recommendedName>
        <fullName evidence="5">DUF4112 domain-containing protein</fullName>
    </recommendedName>
</protein>
<dbReference type="InterPro" id="IPR025187">
    <property type="entry name" value="DUF4112"/>
</dbReference>
<evidence type="ECO:0000256" key="2">
    <source>
        <dbReference type="SAM" id="Phobius"/>
    </source>
</evidence>
<dbReference type="OrthoDB" id="2241241at2759"/>
<keyword evidence="4" id="KW-1185">Reference proteome</keyword>
<feature type="region of interest" description="Disordered" evidence="1">
    <location>
        <begin position="182"/>
        <end position="216"/>
    </location>
</feature>
<accession>A0A067NCQ2</accession>
<feature type="compositionally biased region" description="Basic and acidic residues" evidence="1">
    <location>
        <begin position="194"/>
        <end position="210"/>
    </location>
</feature>
<sequence>MDSFFRIARAYWSRPSQAAAQNTEDIASSYGAFKPTWFAPFHGPRNDDEAQRLYNHIRTVAWYLDALPLLTQAGLPFQVGFDAVISAIPVYGDIIGVILALYQVFLSWLFGVPLSILKAMAINAVVDGVIGFVPVVGDLLDVWFKANLRNLALLEDWLLKGEEARQYSISLPPNDVFLPRIRRSTRRGTPPGQDPKEKYRNRSHTARTERDEYDLD</sequence>
<organism evidence="3 4">
    <name type="scientific">Botryobasidium botryosum (strain FD-172 SS1)</name>
    <dbReference type="NCBI Taxonomy" id="930990"/>
    <lineage>
        <taxon>Eukaryota</taxon>
        <taxon>Fungi</taxon>
        <taxon>Dikarya</taxon>
        <taxon>Basidiomycota</taxon>
        <taxon>Agaricomycotina</taxon>
        <taxon>Agaricomycetes</taxon>
        <taxon>Cantharellales</taxon>
        <taxon>Botryobasidiaceae</taxon>
        <taxon>Botryobasidium</taxon>
    </lineage>
</organism>